<dbReference type="RefSeq" id="WP_125051190.1">
    <property type="nucleotide sequence ID" value="NZ_BHZD01000001.1"/>
</dbReference>
<dbReference type="InterPro" id="IPR008792">
    <property type="entry name" value="PQQD"/>
</dbReference>
<dbReference type="AlphaFoldDB" id="A0A401VUH2"/>
<protein>
    <recommendedName>
        <fullName evidence="3">Lasso peptide biosynthesis PqqD family chaperone</fullName>
    </recommendedName>
</protein>
<dbReference type="Gene3D" id="1.10.10.1150">
    <property type="entry name" value="Coenzyme PQQ synthesis protein D (PqqD)"/>
    <property type="match status" value="1"/>
</dbReference>
<sequence>MYALKPGVLLTETEYGMALLDQKSAEYWTLNPTAAVVLQTLLDGHGVGRAVQALTGRYEDVDTELATQDVTRIIDDLRSAGLIAS</sequence>
<dbReference type="EMBL" id="BHZD01000001">
    <property type="protein sequence ID" value="GCD40719.1"/>
    <property type="molecule type" value="Genomic_DNA"/>
</dbReference>
<dbReference type="Proteomes" id="UP000286746">
    <property type="component" value="Unassembled WGS sequence"/>
</dbReference>
<proteinExistence type="predicted"/>
<name>A0A401VUH2_STREY</name>
<evidence type="ECO:0000313" key="1">
    <source>
        <dbReference type="EMBL" id="GCD40719.1"/>
    </source>
</evidence>
<reference evidence="1 2" key="1">
    <citation type="submission" date="2018-11" db="EMBL/GenBank/DDBJ databases">
        <title>Whole genome sequence of Streptomyces paromomycinus NBRC 15454(T).</title>
        <authorList>
            <person name="Komaki H."/>
            <person name="Tamura T."/>
        </authorList>
    </citation>
    <scope>NUCLEOTIDE SEQUENCE [LARGE SCALE GENOMIC DNA]</scope>
    <source>
        <strain evidence="1 2">NBRC 15454</strain>
    </source>
</reference>
<accession>A0A401VUH2</accession>
<organism evidence="1 2">
    <name type="scientific">Streptomyces paromomycinus</name>
    <name type="common">Streptomyces rimosus subsp. paromomycinus</name>
    <dbReference type="NCBI Taxonomy" id="92743"/>
    <lineage>
        <taxon>Bacteria</taxon>
        <taxon>Bacillati</taxon>
        <taxon>Actinomycetota</taxon>
        <taxon>Actinomycetes</taxon>
        <taxon>Kitasatosporales</taxon>
        <taxon>Streptomycetaceae</taxon>
        <taxon>Streptomyces</taxon>
    </lineage>
</organism>
<keyword evidence="2" id="KW-1185">Reference proteome</keyword>
<dbReference type="Pfam" id="PF05402">
    <property type="entry name" value="PqqD"/>
    <property type="match status" value="1"/>
</dbReference>
<dbReference type="InterPro" id="IPR041881">
    <property type="entry name" value="PqqD_sf"/>
</dbReference>
<comment type="caution">
    <text evidence="1">The sequence shown here is derived from an EMBL/GenBank/DDBJ whole genome shotgun (WGS) entry which is preliminary data.</text>
</comment>
<evidence type="ECO:0000313" key="2">
    <source>
        <dbReference type="Proteomes" id="UP000286746"/>
    </source>
</evidence>
<dbReference type="NCBIfam" id="NF033530">
    <property type="entry name" value="lasso_PqqD_Strm"/>
    <property type="match status" value="1"/>
</dbReference>
<evidence type="ECO:0008006" key="3">
    <source>
        <dbReference type="Google" id="ProtNLM"/>
    </source>
</evidence>
<gene>
    <name evidence="1" type="ORF">GKJPGBOP_00372</name>
</gene>